<dbReference type="Proteomes" id="UP001310594">
    <property type="component" value="Unassembled WGS sequence"/>
</dbReference>
<evidence type="ECO:0000256" key="1">
    <source>
        <dbReference type="SAM" id="MobiDB-lite"/>
    </source>
</evidence>
<feature type="region of interest" description="Disordered" evidence="1">
    <location>
        <begin position="57"/>
        <end position="84"/>
    </location>
</feature>
<dbReference type="AlphaFoldDB" id="A0AAN7W3R2"/>
<protein>
    <submittedName>
        <fullName evidence="2">Uncharacterized protein</fullName>
    </submittedName>
</protein>
<comment type="caution">
    <text evidence="2">The sequence shown here is derived from an EMBL/GenBank/DDBJ whole genome shotgun (WGS) entry which is preliminary data.</text>
</comment>
<evidence type="ECO:0000313" key="3">
    <source>
        <dbReference type="Proteomes" id="UP001310594"/>
    </source>
</evidence>
<sequence length="504" mass="56467">MRTTQSQPPQDDESGVIGFRNDTKALHEAALDAHEQVGHFSGSQERSRRTIQHGIESPGLASAKDFGTPPRPFHGPDRASRTRGTRLVTSTAAVIRLHSSMVSLRQECLSLRHQASYEAAAWQSKQRWLLETQKLLMEDLDAITRTLPSLLPEVSQLQERHQRLLLDQQDLAEQTEAWRTTEDSITGVMGRLDRKQDSLIKSTSSLVDHLQTTDVDDNGSMHLEPALHVYLECIGDLRDKHEQLDGLFIGHMEAQTDRDVRADQENSQNVSDDEFEREHLVAYKQAEIDLADAVKAADHALWSCEEAEISTFECQRTHKEVLLAVFASITRLNKAISLGSPSSLQLDIPVITPSDVPLSSDIVASQPGHLQLDLHALAQTVLRTPSLHHHKEVAKERVHQWMEYIEVPGDPQLDVERYDIEFPSSAVFRQSPDLLLANRNAHLYGRPVVRHARSYTYGVTIHQGANRHPGFPSSKARRASESQILPPVPLLEAEAIQTSRSVLT</sequence>
<reference evidence="2" key="1">
    <citation type="submission" date="2023-08" db="EMBL/GenBank/DDBJ databases">
        <title>Black Yeasts Isolated from many extreme environments.</title>
        <authorList>
            <person name="Coleine C."/>
            <person name="Stajich J.E."/>
            <person name="Selbmann L."/>
        </authorList>
    </citation>
    <scope>NUCLEOTIDE SEQUENCE</scope>
    <source>
        <strain evidence="2">CCFEE 5810</strain>
    </source>
</reference>
<gene>
    <name evidence="2" type="ORF">LTR97_008612</name>
</gene>
<dbReference type="EMBL" id="JAVRQU010000013">
    <property type="protein sequence ID" value="KAK5696192.1"/>
    <property type="molecule type" value="Genomic_DNA"/>
</dbReference>
<accession>A0AAN7W3R2</accession>
<organism evidence="2 3">
    <name type="scientific">Elasticomyces elasticus</name>
    <dbReference type="NCBI Taxonomy" id="574655"/>
    <lineage>
        <taxon>Eukaryota</taxon>
        <taxon>Fungi</taxon>
        <taxon>Dikarya</taxon>
        <taxon>Ascomycota</taxon>
        <taxon>Pezizomycotina</taxon>
        <taxon>Dothideomycetes</taxon>
        <taxon>Dothideomycetidae</taxon>
        <taxon>Mycosphaerellales</taxon>
        <taxon>Teratosphaeriaceae</taxon>
        <taxon>Elasticomyces</taxon>
    </lineage>
</organism>
<name>A0AAN7W3R2_9PEZI</name>
<evidence type="ECO:0000313" key="2">
    <source>
        <dbReference type="EMBL" id="KAK5696192.1"/>
    </source>
</evidence>
<feature type="region of interest" description="Disordered" evidence="1">
    <location>
        <begin position="463"/>
        <end position="483"/>
    </location>
</feature>
<proteinExistence type="predicted"/>